<feature type="region of interest" description="Disordered" evidence="1">
    <location>
        <begin position="147"/>
        <end position="183"/>
    </location>
</feature>
<sequence length="183" mass="19864">MKQAAVLICLVAILSGTSAYVPQAPKPKATINLKQGAASAFAALTIASNAFAPMANAADFAPPAFLSSSNVVAEKVTRQGMYQDYDVDITQQVDDARSTYKPAKETKSKKGKYTAVLAIFIVGSFIIPMAQYFWYVRDDDSSDKFFAEDVPEPKKKKGGFFGKKTEDVPEPVKKKKGGFFGKK</sequence>
<evidence type="ECO:0008006" key="5">
    <source>
        <dbReference type="Google" id="ProtNLM"/>
    </source>
</evidence>
<protein>
    <recommendedName>
        <fullName evidence="5">Transmembrane protein</fullName>
    </recommendedName>
</protein>
<keyword evidence="2" id="KW-0812">Transmembrane</keyword>
<evidence type="ECO:0000256" key="3">
    <source>
        <dbReference type="SAM" id="SignalP"/>
    </source>
</evidence>
<organism evidence="4">
    <name type="scientific">Attheya septentrionalis</name>
    <dbReference type="NCBI Taxonomy" id="420275"/>
    <lineage>
        <taxon>Eukaryota</taxon>
        <taxon>Sar</taxon>
        <taxon>Stramenopiles</taxon>
        <taxon>Ochrophyta</taxon>
        <taxon>Bacillariophyta</taxon>
        <taxon>Coscinodiscophyceae</taxon>
        <taxon>Chaetocerotophycidae</taxon>
        <taxon>Chaetocerotales</taxon>
        <taxon>Attheyaceae</taxon>
        <taxon>Attheya</taxon>
    </lineage>
</organism>
<dbReference type="EMBL" id="HBHQ01003095">
    <property type="protein sequence ID" value="CAD9810191.1"/>
    <property type="molecule type" value="Transcribed_RNA"/>
</dbReference>
<feature type="transmembrane region" description="Helical" evidence="2">
    <location>
        <begin position="113"/>
        <end position="135"/>
    </location>
</feature>
<feature type="chain" id="PRO_5031504045" description="Transmembrane protein" evidence="3">
    <location>
        <begin position="20"/>
        <end position="183"/>
    </location>
</feature>
<reference evidence="4" key="1">
    <citation type="submission" date="2021-01" db="EMBL/GenBank/DDBJ databases">
        <authorList>
            <person name="Corre E."/>
            <person name="Pelletier E."/>
            <person name="Niang G."/>
            <person name="Scheremetjew M."/>
            <person name="Finn R."/>
            <person name="Kale V."/>
            <person name="Holt S."/>
            <person name="Cochrane G."/>
            <person name="Meng A."/>
            <person name="Brown T."/>
            <person name="Cohen L."/>
        </authorList>
    </citation>
    <scope>NUCLEOTIDE SEQUENCE</scope>
    <source>
        <strain evidence="4">CCMP2084</strain>
    </source>
</reference>
<name>A0A7S2U6N4_9STRA</name>
<feature type="compositionally biased region" description="Basic and acidic residues" evidence="1">
    <location>
        <begin position="163"/>
        <end position="172"/>
    </location>
</feature>
<keyword evidence="2" id="KW-1133">Transmembrane helix</keyword>
<keyword evidence="2" id="KW-0472">Membrane</keyword>
<feature type="compositionally biased region" description="Basic residues" evidence="1">
    <location>
        <begin position="173"/>
        <end position="183"/>
    </location>
</feature>
<evidence type="ECO:0000256" key="2">
    <source>
        <dbReference type="SAM" id="Phobius"/>
    </source>
</evidence>
<feature type="signal peptide" evidence="3">
    <location>
        <begin position="1"/>
        <end position="19"/>
    </location>
</feature>
<proteinExistence type="predicted"/>
<dbReference type="AlphaFoldDB" id="A0A7S2U6N4"/>
<gene>
    <name evidence="4" type="ORF">ASEP1449_LOCUS2014</name>
</gene>
<accession>A0A7S2U6N4</accession>
<evidence type="ECO:0000313" key="4">
    <source>
        <dbReference type="EMBL" id="CAD9810191.1"/>
    </source>
</evidence>
<evidence type="ECO:0000256" key="1">
    <source>
        <dbReference type="SAM" id="MobiDB-lite"/>
    </source>
</evidence>
<keyword evidence="3" id="KW-0732">Signal</keyword>